<dbReference type="InterPro" id="IPR050109">
    <property type="entry name" value="HTH-type_TetR-like_transc_reg"/>
</dbReference>
<dbReference type="Gene3D" id="1.10.10.60">
    <property type="entry name" value="Homeodomain-like"/>
    <property type="match status" value="1"/>
</dbReference>
<dbReference type="SUPFAM" id="SSF48498">
    <property type="entry name" value="Tetracyclin repressor-like, C-terminal domain"/>
    <property type="match status" value="1"/>
</dbReference>
<keyword evidence="1 2" id="KW-0238">DNA-binding</keyword>
<dbReference type="EMBL" id="BAABGA010000073">
    <property type="protein sequence ID" value="GAA4465033.1"/>
    <property type="molecule type" value="Genomic_DNA"/>
</dbReference>
<reference evidence="5" key="1">
    <citation type="journal article" date="2019" name="Int. J. Syst. Evol. Microbiol.">
        <title>The Global Catalogue of Microorganisms (GCM) 10K type strain sequencing project: providing services to taxonomists for standard genome sequencing and annotation.</title>
        <authorList>
            <consortium name="The Broad Institute Genomics Platform"/>
            <consortium name="The Broad Institute Genome Sequencing Center for Infectious Disease"/>
            <person name="Wu L."/>
            <person name="Ma J."/>
        </authorList>
    </citation>
    <scope>NUCLEOTIDE SEQUENCE [LARGE SCALE GENOMIC DNA]</scope>
    <source>
        <strain evidence="5">JCM 17759</strain>
    </source>
</reference>
<dbReference type="RefSeq" id="WP_339942219.1">
    <property type="nucleotide sequence ID" value="NZ_BAABGA010000073.1"/>
</dbReference>
<evidence type="ECO:0000313" key="4">
    <source>
        <dbReference type="EMBL" id="GAA4465033.1"/>
    </source>
</evidence>
<evidence type="ECO:0000256" key="1">
    <source>
        <dbReference type="ARBA" id="ARBA00023125"/>
    </source>
</evidence>
<dbReference type="Pfam" id="PF09209">
    <property type="entry name" value="CecR_C"/>
    <property type="match status" value="1"/>
</dbReference>
<keyword evidence="5" id="KW-1185">Reference proteome</keyword>
<name>A0ABP8NCH7_9BACT</name>
<evidence type="ECO:0000256" key="2">
    <source>
        <dbReference type="PROSITE-ProRule" id="PRU00335"/>
    </source>
</evidence>
<dbReference type="Proteomes" id="UP001500840">
    <property type="component" value="Unassembled WGS sequence"/>
</dbReference>
<sequence length="237" mass="26578">MSETNSSLPPPDAATDTRTRLLMAGGAVFANRGFNRATVREICGEANVNIASVGYYFGDKLGLYREVMEYVRQSREHAFPVPGCLGDEPRYDLFCLVHTLLSRMLTDDEGGWETELFLREMQNPTSVFREMVNDFFRPMFDQIRNAVQSILGRPVSQHVIDQLALSAVGQCLYYRVSGGVVKILIPESERAEHYDVRSLSHHITAVILASADQAALLEHKTQLTQLIDARAKALEEK</sequence>
<protein>
    <submittedName>
        <fullName evidence="4">CerR family C-terminal domain-containing protein</fullName>
    </submittedName>
</protein>
<dbReference type="Pfam" id="PF00440">
    <property type="entry name" value="TetR_N"/>
    <property type="match status" value="1"/>
</dbReference>
<organism evidence="4 5">
    <name type="scientific">Novipirellula rosea</name>
    <dbReference type="NCBI Taxonomy" id="1031540"/>
    <lineage>
        <taxon>Bacteria</taxon>
        <taxon>Pseudomonadati</taxon>
        <taxon>Planctomycetota</taxon>
        <taxon>Planctomycetia</taxon>
        <taxon>Pirellulales</taxon>
        <taxon>Pirellulaceae</taxon>
        <taxon>Novipirellula</taxon>
    </lineage>
</organism>
<dbReference type="SUPFAM" id="SSF46689">
    <property type="entry name" value="Homeodomain-like"/>
    <property type="match status" value="1"/>
</dbReference>
<comment type="caution">
    <text evidence="4">The sequence shown here is derived from an EMBL/GenBank/DDBJ whole genome shotgun (WGS) entry which is preliminary data.</text>
</comment>
<dbReference type="InterPro" id="IPR015292">
    <property type="entry name" value="Tscrpt_reg_YbiH_C"/>
</dbReference>
<evidence type="ECO:0000313" key="5">
    <source>
        <dbReference type="Proteomes" id="UP001500840"/>
    </source>
</evidence>
<dbReference type="PANTHER" id="PTHR30055:SF226">
    <property type="entry name" value="HTH-TYPE TRANSCRIPTIONAL REGULATOR PKSA"/>
    <property type="match status" value="1"/>
</dbReference>
<feature type="DNA-binding region" description="H-T-H motif" evidence="2">
    <location>
        <begin position="38"/>
        <end position="57"/>
    </location>
</feature>
<accession>A0ABP8NCH7</accession>
<gene>
    <name evidence="4" type="ORF">GCM10023156_52180</name>
</gene>
<dbReference type="PANTHER" id="PTHR30055">
    <property type="entry name" value="HTH-TYPE TRANSCRIPTIONAL REGULATOR RUTR"/>
    <property type="match status" value="1"/>
</dbReference>
<dbReference type="InterPro" id="IPR001647">
    <property type="entry name" value="HTH_TetR"/>
</dbReference>
<proteinExistence type="predicted"/>
<dbReference type="Gene3D" id="1.10.357.10">
    <property type="entry name" value="Tetracycline Repressor, domain 2"/>
    <property type="match status" value="1"/>
</dbReference>
<dbReference type="InterPro" id="IPR036271">
    <property type="entry name" value="Tet_transcr_reg_TetR-rel_C_sf"/>
</dbReference>
<feature type="domain" description="HTH tetR-type" evidence="3">
    <location>
        <begin position="15"/>
        <end position="75"/>
    </location>
</feature>
<dbReference type="InterPro" id="IPR009057">
    <property type="entry name" value="Homeodomain-like_sf"/>
</dbReference>
<dbReference type="PROSITE" id="PS50977">
    <property type="entry name" value="HTH_TETR_2"/>
    <property type="match status" value="1"/>
</dbReference>
<evidence type="ECO:0000259" key="3">
    <source>
        <dbReference type="PROSITE" id="PS50977"/>
    </source>
</evidence>